<protein>
    <submittedName>
        <fullName evidence="2">Uncharacterized protein</fullName>
    </submittedName>
</protein>
<dbReference type="Proteomes" id="UP000541558">
    <property type="component" value="Unassembled WGS sequence"/>
</dbReference>
<gene>
    <name evidence="2" type="ORF">D9611_001720</name>
</gene>
<dbReference type="AlphaFoldDB" id="A0A8H5FLQ2"/>
<organism evidence="2 3">
    <name type="scientific">Ephemerocybe angulata</name>
    <dbReference type="NCBI Taxonomy" id="980116"/>
    <lineage>
        <taxon>Eukaryota</taxon>
        <taxon>Fungi</taxon>
        <taxon>Dikarya</taxon>
        <taxon>Basidiomycota</taxon>
        <taxon>Agaricomycotina</taxon>
        <taxon>Agaricomycetes</taxon>
        <taxon>Agaricomycetidae</taxon>
        <taxon>Agaricales</taxon>
        <taxon>Agaricineae</taxon>
        <taxon>Psathyrellaceae</taxon>
        <taxon>Ephemerocybe</taxon>
    </lineage>
</organism>
<name>A0A8H5FLQ2_9AGAR</name>
<feature type="transmembrane region" description="Helical" evidence="1">
    <location>
        <begin position="100"/>
        <end position="119"/>
    </location>
</feature>
<evidence type="ECO:0000256" key="1">
    <source>
        <dbReference type="SAM" id="Phobius"/>
    </source>
</evidence>
<keyword evidence="3" id="KW-1185">Reference proteome</keyword>
<evidence type="ECO:0000313" key="2">
    <source>
        <dbReference type="EMBL" id="KAF5341845.1"/>
    </source>
</evidence>
<keyword evidence="1" id="KW-0472">Membrane</keyword>
<reference evidence="2 3" key="1">
    <citation type="journal article" date="2020" name="ISME J.">
        <title>Uncovering the hidden diversity of litter-decomposition mechanisms in mushroom-forming fungi.</title>
        <authorList>
            <person name="Floudas D."/>
            <person name="Bentzer J."/>
            <person name="Ahren D."/>
            <person name="Johansson T."/>
            <person name="Persson P."/>
            <person name="Tunlid A."/>
        </authorList>
    </citation>
    <scope>NUCLEOTIDE SEQUENCE [LARGE SCALE GENOMIC DNA]</scope>
    <source>
        <strain evidence="2 3">CBS 175.51</strain>
    </source>
</reference>
<comment type="caution">
    <text evidence="2">The sequence shown here is derived from an EMBL/GenBank/DDBJ whole genome shotgun (WGS) entry which is preliminary data.</text>
</comment>
<keyword evidence="1" id="KW-0812">Transmembrane</keyword>
<accession>A0A8H5FLQ2</accession>
<sequence>MESQLRERATSAGIVVIRSFPPPLRALYMLAMTYYLHLTITIIREDFVRLEKSQIIENEFRIRSCQIQYEGNFCGLYAPALLEQMELYGAYLSKSVQTMLENLSILSLVFLIASLHLIVGNRKIHGTVGVESEG</sequence>
<evidence type="ECO:0000313" key="3">
    <source>
        <dbReference type="Proteomes" id="UP000541558"/>
    </source>
</evidence>
<dbReference type="EMBL" id="JAACJK010000001">
    <property type="protein sequence ID" value="KAF5341845.1"/>
    <property type="molecule type" value="Genomic_DNA"/>
</dbReference>
<proteinExistence type="predicted"/>
<feature type="transmembrane region" description="Helical" evidence="1">
    <location>
        <begin position="26"/>
        <end position="43"/>
    </location>
</feature>
<keyword evidence="1" id="KW-1133">Transmembrane helix</keyword>